<dbReference type="InterPro" id="IPR018097">
    <property type="entry name" value="EGF_Ca-bd_CS"/>
</dbReference>
<keyword evidence="3" id="KW-0677">Repeat</keyword>
<evidence type="ECO:0000256" key="1">
    <source>
        <dbReference type="ARBA" id="ARBA00022536"/>
    </source>
</evidence>
<keyword evidence="4" id="KW-1015">Disulfide bond</keyword>
<dbReference type="SMART" id="SM00181">
    <property type="entry name" value="EGF"/>
    <property type="match status" value="2"/>
</dbReference>
<keyword evidence="9" id="KW-1185">Reference proteome</keyword>
<dbReference type="Pfam" id="PF14670">
    <property type="entry name" value="FXa_inhibition"/>
    <property type="match status" value="1"/>
</dbReference>
<organism evidence="9 10">
    <name type="scientific">Macrostomum lignano</name>
    <dbReference type="NCBI Taxonomy" id="282301"/>
    <lineage>
        <taxon>Eukaryota</taxon>
        <taxon>Metazoa</taxon>
        <taxon>Spiralia</taxon>
        <taxon>Lophotrochozoa</taxon>
        <taxon>Platyhelminthes</taxon>
        <taxon>Rhabditophora</taxon>
        <taxon>Macrostomorpha</taxon>
        <taxon>Macrostomida</taxon>
        <taxon>Macrostomidae</taxon>
        <taxon>Macrostomum</taxon>
    </lineage>
</organism>
<dbReference type="InterPro" id="IPR000742">
    <property type="entry name" value="EGF"/>
</dbReference>
<feature type="domain" description="CUB" evidence="7">
    <location>
        <begin position="321"/>
        <end position="434"/>
    </location>
</feature>
<name>A0A1I8I791_9PLAT</name>
<keyword evidence="2" id="KW-0732">Signal</keyword>
<dbReference type="PROSITE" id="PS00010">
    <property type="entry name" value="ASX_HYDROXYL"/>
    <property type="match status" value="2"/>
</dbReference>
<dbReference type="Gene3D" id="2.10.25.10">
    <property type="entry name" value="Laminin"/>
    <property type="match status" value="2"/>
</dbReference>
<reference evidence="10" key="1">
    <citation type="submission" date="2016-11" db="UniProtKB">
        <authorList>
            <consortium name="WormBaseParasite"/>
        </authorList>
    </citation>
    <scope>IDENTIFICATION</scope>
</reference>
<dbReference type="PROSITE" id="PS01186">
    <property type="entry name" value="EGF_2"/>
    <property type="match status" value="2"/>
</dbReference>
<evidence type="ECO:0000313" key="10">
    <source>
        <dbReference type="WBParaSite" id="maker-uti_cns_0010468-snap-gene-0.3-mRNA-1"/>
    </source>
</evidence>
<sequence length="1122" mass="120861">ICGGYRISDEGQISSPNYPSAYRGDKECIWKIEVPNGYSLETHTQCVYDFVEVLEGWSQDGVSLGKFCGETVPKPVKSTGNRMTVRFKSDNSVNKIGFAATFEKEYDECMALHGGQQHGCQHICVNTLGGYHCDCRPGFHLHRDGRTCEEHCGGTLYPPNKHCKWHIIAPIGHKILLNFTAFDIEGRDVSLARPPSSGHVTHLLSLISSPPGHRAPRCEYDYLDIFDGVDEATSKRIGRYCGDQPPESITSENNTMKISFISDGTVSKGGFSASFMVDRDECAMMNGGCDQLCKNTIGSYVCACHSGYVLYGNHQCKEGGCKHRITRLSGEFSSPNYPRRYPLEKRCSWNFRTTPGHRIKLVFKHFEIERHPDCAYDHVEIRDGPDATSERIGVFCGDAMPPTPVISTGNSMFVGFVSDSSLQRKGFNADHSSICGGQLIASSANASFYSHAGFGDKDYGTRENCNWTLTTSNPEEVIVLNMETFELESEIECGYDYVDIFDDDNDRGVLLGRRYCGNLRERKGPDGPIYSSRQSLHIRFRSDDTISFKGFHAVYRTPGGTAAPRPPGWHHPRTDRNGLLIRKPKEKQPPTTASPTGREKGYIDYNQTSGSDRHCKLAVFGSKKDQKAATAKAEQAYSYPGHVMSKTFRTFQNSALHHCVCQTAVQNWHKKQIEPAVGRWLSWQISWQISRVRIRLGLVVASPQELLAHPAPDVCLLGVVHFNGAQLQQHPAGQRGQCVAADCGVGVPDSSPLAGRQQRLPSQQAAGLAEKQPLGRCVQAGVGGVGELRQSPLLEVAGVGDEAEVAAGAPIRGDGGVLLPEQAAEAQAEAPAQQVLRQDLRGSESGAWWSDIRVRGSIPVGEDGPAGQAAGVGQHARLPVQRRVGAAGGELGQGDAAPGAVASPAGRRPAAAAGGLRFPPGGAAARVLPLGQEAVGRPAQHGDVAEAARPLKVGVERGQLAGHAGRQRGEVGVEAAEPAGARLTIHRSPRLLRQLQRHFRAARTAEAAEAALAAHVGSAQAGDELAVEVRAAGLLHVQQHDDIAARVEQVNGFDGAGGFQLEGRRQRPSERGAGQQQERQQGGDGSGPQWLPAACDAARDGALSQCTTGGAAGAIATNDYIS</sequence>
<feature type="region of interest" description="Disordered" evidence="6">
    <location>
        <begin position="888"/>
        <end position="917"/>
    </location>
</feature>
<dbReference type="GO" id="GO:0005509">
    <property type="term" value="F:calcium ion binding"/>
    <property type="evidence" value="ECO:0007669"/>
    <property type="project" value="InterPro"/>
</dbReference>
<dbReference type="WBParaSite" id="maker-uti_cns_0010468-snap-gene-0.3-mRNA-1">
    <property type="protein sequence ID" value="maker-uti_cns_0010468-snap-gene-0.3-mRNA-1"/>
    <property type="gene ID" value="maker-uti_cns_0010468-snap-gene-0.3"/>
</dbReference>
<dbReference type="Gene3D" id="2.60.120.290">
    <property type="entry name" value="Spermadhesin, CUB domain"/>
    <property type="match status" value="4"/>
</dbReference>
<dbReference type="PANTHER" id="PTHR24251:SF37">
    <property type="entry name" value="CUB DOMAIN-CONTAINING PROTEIN"/>
    <property type="match status" value="1"/>
</dbReference>
<feature type="domain" description="CUB" evidence="7">
    <location>
        <begin position="435"/>
        <end position="558"/>
    </location>
</feature>
<evidence type="ECO:0000259" key="8">
    <source>
        <dbReference type="PROSITE" id="PS50026"/>
    </source>
</evidence>
<feature type="compositionally biased region" description="Low complexity" evidence="6">
    <location>
        <begin position="1071"/>
        <end position="1080"/>
    </location>
</feature>
<evidence type="ECO:0000256" key="6">
    <source>
        <dbReference type="SAM" id="MobiDB-lite"/>
    </source>
</evidence>
<evidence type="ECO:0000313" key="9">
    <source>
        <dbReference type="Proteomes" id="UP000095280"/>
    </source>
</evidence>
<dbReference type="PROSITE" id="PS01187">
    <property type="entry name" value="EGF_CA"/>
    <property type="match status" value="2"/>
</dbReference>
<dbReference type="PROSITE" id="PS50026">
    <property type="entry name" value="EGF_3"/>
    <property type="match status" value="1"/>
</dbReference>
<feature type="domain" description="CUB" evidence="7">
    <location>
        <begin position="2"/>
        <end position="105"/>
    </location>
</feature>
<evidence type="ECO:0000256" key="5">
    <source>
        <dbReference type="PROSITE-ProRule" id="PRU00076"/>
    </source>
</evidence>
<feature type="compositionally biased region" description="Low complexity" evidence="6">
    <location>
        <begin position="894"/>
        <end position="917"/>
    </location>
</feature>
<dbReference type="FunFam" id="2.60.120.290:FF:000013">
    <property type="entry name" value="Membrane frizzled-related protein"/>
    <property type="match status" value="2"/>
</dbReference>
<dbReference type="InterPro" id="IPR000859">
    <property type="entry name" value="CUB_dom"/>
</dbReference>
<protein>
    <submittedName>
        <fullName evidence="10">Metalloendopeptidase</fullName>
    </submittedName>
</protein>
<dbReference type="InterPro" id="IPR009030">
    <property type="entry name" value="Growth_fac_rcpt_cys_sf"/>
</dbReference>
<dbReference type="AlphaFoldDB" id="A0A1I8I791"/>
<dbReference type="SUPFAM" id="SSF57184">
    <property type="entry name" value="Growth factor receptor domain"/>
    <property type="match status" value="1"/>
</dbReference>
<dbReference type="PANTHER" id="PTHR24251">
    <property type="entry name" value="OVOCHYMASE-RELATED"/>
    <property type="match status" value="1"/>
</dbReference>
<dbReference type="PROSITE" id="PS01180">
    <property type="entry name" value="CUB"/>
    <property type="match status" value="4"/>
</dbReference>
<dbReference type="CDD" id="cd00041">
    <property type="entry name" value="CUB"/>
    <property type="match status" value="4"/>
</dbReference>
<dbReference type="Proteomes" id="UP000095280">
    <property type="component" value="Unplaced"/>
</dbReference>
<dbReference type="SMART" id="SM00042">
    <property type="entry name" value="CUB"/>
    <property type="match status" value="4"/>
</dbReference>
<accession>A0A1I8I791</accession>
<proteinExistence type="predicted"/>
<evidence type="ECO:0000256" key="4">
    <source>
        <dbReference type="ARBA" id="ARBA00023157"/>
    </source>
</evidence>
<evidence type="ECO:0000259" key="7">
    <source>
        <dbReference type="PROSITE" id="PS01180"/>
    </source>
</evidence>
<feature type="domain" description="CUB" evidence="7">
    <location>
        <begin position="135"/>
        <end position="278"/>
    </location>
</feature>
<comment type="caution">
    <text evidence="5">Lacks conserved residue(s) required for the propagation of feature annotation.</text>
</comment>
<dbReference type="InterPro" id="IPR000152">
    <property type="entry name" value="EGF-type_Asp/Asn_hydroxyl_site"/>
</dbReference>
<dbReference type="InterPro" id="IPR049883">
    <property type="entry name" value="NOTCH1_EGF-like"/>
</dbReference>
<feature type="region of interest" description="Disordered" evidence="6">
    <location>
        <begin position="1056"/>
        <end position="1093"/>
    </location>
</feature>
<feature type="domain" description="EGF-like" evidence="8">
    <location>
        <begin position="105"/>
        <end position="149"/>
    </location>
</feature>
<dbReference type="InterPro" id="IPR001881">
    <property type="entry name" value="EGF-like_Ca-bd_dom"/>
</dbReference>
<keyword evidence="1 5" id="KW-0245">EGF-like domain</keyword>
<evidence type="ECO:0000256" key="2">
    <source>
        <dbReference type="ARBA" id="ARBA00022729"/>
    </source>
</evidence>
<dbReference type="Pfam" id="PF00431">
    <property type="entry name" value="CUB"/>
    <property type="match status" value="5"/>
</dbReference>
<dbReference type="Pfam" id="PF07645">
    <property type="entry name" value="EGF_CA"/>
    <property type="match status" value="1"/>
</dbReference>
<evidence type="ECO:0000256" key="3">
    <source>
        <dbReference type="ARBA" id="ARBA00022737"/>
    </source>
</evidence>
<dbReference type="SUPFAM" id="SSF49854">
    <property type="entry name" value="Spermadhesin, CUB domain"/>
    <property type="match status" value="4"/>
</dbReference>
<feature type="region of interest" description="Disordered" evidence="6">
    <location>
        <begin position="559"/>
        <end position="605"/>
    </location>
</feature>
<dbReference type="CDD" id="cd00054">
    <property type="entry name" value="EGF_CA"/>
    <property type="match status" value="1"/>
</dbReference>
<dbReference type="InterPro" id="IPR035914">
    <property type="entry name" value="Sperma_CUB_dom_sf"/>
</dbReference>
<dbReference type="FunFam" id="2.10.25.10:FF:000240">
    <property type="entry name" value="Vitamin K-dependent protein S"/>
    <property type="match status" value="1"/>
</dbReference>
<dbReference type="SMART" id="SM00179">
    <property type="entry name" value="EGF_CA"/>
    <property type="match status" value="2"/>
</dbReference>